<reference evidence="2" key="1">
    <citation type="submission" date="2018-11" db="EMBL/GenBank/DDBJ databases">
        <authorList>
            <consortium name="Pathogen Informatics"/>
        </authorList>
    </citation>
    <scope>NUCLEOTIDE SEQUENCE</scope>
</reference>
<organism evidence="2 3">
    <name type="scientific">Protopolystoma xenopodis</name>
    <dbReference type="NCBI Taxonomy" id="117903"/>
    <lineage>
        <taxon>Eukaryota</taxon>
        <taxon>Metazoa</taxon>
        <taxon>Spiralia</taxon>
        <taxon>Lophotrochozoa</taxon>
        <taxon>Platyhelminthes</taxon>
        <taxon>Monogenea</taxon>
        <taxon>Polyopisthocotylea</taxon>
        <taxon>Polystomatidea</taxon>
        <taxon>Polystomatidae</taxon>
        <taxon>Protopolystoma</taxon>
    </lineage>
</organism>
<comment type="caution">
    <text evidence="2">The sequence shown here is derived from an EMBL/GenBank/DDBJ whole genome shotgun (WGS) entry which is preliminary data.</text>
</comment>
<feature type="compositionally biased region" description="Low complexity" evidence="1">
    <location>
        <begin position="287"/>
        <end position="318"/>
    </location>
</feature>
<name>A0A448WLK3_9PLAT</name>
<protein>
    <submittedName>
        <fullName evidence="2">Uncharacterized protein</fullName>
    </submittedName>
</protein>
<accession>A0A448WLK3</accession>
<keyword evidence="3" id="KW-1185">Reference proteome</keyword>
<feature type="compositionally biased region" description="Acidic residues" evidence="1">
    <location>
        <begin position="394"/>
        <end position="417"/>
    </location>
</feature>
<evidence type="ECO:0000313" key="2">
    <source>
        <dbReference type="EMBL" id="VEL14611.1"/>
    </source>
</evidence>
<dbReference type="AlphaFoldDB" id="A0A448WLK3"/>
<sequence length="752" mass="85487">MLPLKPALVLLFNPPLCLRFLLTLVVMTTLAHRPDLSSRDGLEAPLDGPRRVTPQKLNHSLYHLLGRHSEASQRLNDFFRNKEAVEVVRYLRARTGNRSGRLETRREKREFAIDHQNDFLDPETPLEFIVETLPPLTVHFLPNRWFYIRICVKPLLPSHHDVSEDLGPETKACHHLHTRGHRDYIEHGDTRFSWPATQFHLDQQIVVYVNRQPLLAYQPRSRHLSTIETRDIAYQNMLAWTHFTNRSVLLALRLSMQLHGADIVVRVECTSRSSKPSHQWLPLPAKSVAPMPTPTSTSTPASTSTSTSTSTPSEAATSLGDGVLVQHNYRRRLRMRRPTRTTVLEFTAYLQGEEIDATLLINLTEPIAVYHPAEVRQHSHAGLEVGSSKRPESAEETEEAEEVEETEEAAEPEDVEQTLEWRPHWSSASTAREVGEEARELEALRWMEAHHKISHIPAAFWSVGVEMGTKHAFHMVHHLTRRGPLLSQAERLQRKRSQARVAPKPARPTVNRDSRQHLEWLALQHGLNKLTSDDVRIFTDAGRRDLARRPDDPLQLTKWGGLSSRHVCDIFEADLPDPVSATLALEASVDRALEHENLTLPWTYPRNPFDLETWSLLHRRQHLQQSLEPAEASIVHYLAVGDAVRVTCEGHAEGSRLHVVYDSLYWHETARHEQTWDAPHAMTTIHLTLQAVLPTRLGLHSNSDRLDALEINSPDEITYLACGLPPNPGQVDSEAATPLIQSAVVRRIFLAI</sequence>
<proteinExistence type="predicted"/>
<dbReference type="Proteomes" id="UP000784294">
    <property type="component" value="Unassembled WGS sequence"/>
</dbReference>
<feature type="region of interest" description="Disordered" evidence="1">
    <location>
        <begin position="381"/>
        <end position="434"/>
    </location>
</feature>
<gene>
    <name evidence="2" type="ORF">PXEA_LOCUS8051</name>
</gene>
<evidence type="ECO:0000313" key="3">
    <source>
        <dbReference type="Proteomes" id="UP000784294"/>
    </source>
</evidence>
<evidence type="ECO:0000256" key="1">
    <source>
        <dbReference type="SAM" id="MobiDB-lite"/>
    </source>
</evidence>
<feature type="non-terminal residue" evidence="2">
    <location>
        <position position="1"/>
    </location>
</feature>
<feature type="region of interest" description="Disordered" evidence="1">
    <location>
        <begin position="274"/>
        <end position="322"/>
    </location>
</feature>
<dbReference type="OrthoDB" id="10348690at2759"/>
<dbReference type="EMBL" id="CAAALY010021744">
    <property type="protein sequence ID" value="VEL14611.1"/>
    <property type="molecule type" value="Genomic_DNA"/>
</dbReference>